<dbReference type="InterPro" id="IPR052747">
    <property type="entry name" value="TA_system_RelE_toxin"/>
</dbReference>
<dbReference type="OrthoDB" id="9805098at2"/>
<comment type="caution">
    <text evidence="2">The sequence shown here is derived from an EMBL/GenBank/DDBJ whole genome shotgun (WGS) entry which is preliminary data.</text>
</comment>
<dbReference type="PANTHER" id="PTHR38813:SF1">
    <property type="entry name" value="TOXIN RELE1-RELATED"/>
    <property type="match status" value="1"/>
</dbReference>
<dbReference type="RefSeq" id="WP_131849902.1">
    <property type="nucleotide sequence ID" value="NZ_SLXV01000056.1"/>
</dbReference>
<dbReference type="Gene3D" id="3.30.2310.20">
    <property type="entry name" value="RelE-like"/>
    <property type="match status" value="1"/>
</dbReference>
<gene>
    <name evidence="2" type="ORF">EDD57_15617</name>
</gene>
<dbReference type="Pfam" id="PF05016">
    <property type="entry name" value="ParE_toxin"/>
    <property type="match status" value="1"/>
</dbReference>
<dbReference type="AlphaFoldDB" id="A0A4R2RHA5"/>
<dbReference type="Proteomes" id="UP000294746">
    <property type="component" value="Unassembled WGS sequence"/>
</dbReference>
<dbReference type="SUPFAM" id="SSF143011">
    <property type="entry name" value="RelE-like"/>
    <property type="match status" value="1"/>
</dbReference>
<dbReference type="EMBL" id="SLXV01000056">
    <property type="protein sequence ID" value="TCP62154.1"/>
    <property type="molecule type" value="Genomic_DNA"/>
</dbReference>
<dbReference type="PANTHER" id="PTHR38813">
    <property type="match status" value="1"/>
</dbReference>
<protein>
    <submittedName>
        <fullName evidence="2">mRNA-degrading endonuclease RelE of RelBE toxin-antitoxin system</fullName>
    </submittedName>
</protein>
<name>A0A4R2RHA5_9BACL</name>
<organism evidence="2 3">
    <name type="scientific">Baia soyae</name>
    <dbReference type="NCBI Taxonomy" id="1544746"/>
    <lineage>
        <taxon>Bacteria</taxon>
        <taxon>Bacillati</taxon>
        <taxon>Bacillota</taxon>
        <taxon>Bacilli</taxon>
        <taxon>Bacillales</taxon>
        <taxon>Thermoactinomycetaceae</taxon>
        <taxon>Baia</taxon>
    </lineage>
</organism>
<reference evidence="2 3" key="1">
    <citation type="submission" date="2019-03" db="EMBL/GenBank/DDBJ databases">
        <title>Genomic Encyclopedia of Type Strains, Phase IV (KMG-IV): sequencing the most valuable type-strain genomes for metagenomic binning, comparative biology and taxonomic classification.</title>
        <authorList>
            <person name="Goeker M."/>
        </authorList>
    </citation>
    <scope>NUCLEOTIDE SEQUENCE [LARGE SCALE GENOMIC DNA]</scope>
    <source>
        <strain evidence="2 3">DSM 46831</strain>
    </source>
</reference>
<dbReference type="GO" id="GO:0004519">
    <property type="term" value="F:endonuclease activity"/>
    <property type="evidence" value="ECO:0007669"/>
    <property type="project" value="UniProtKB-KW"/>
</dbReference>
<keyword evidence="3" id="KW-1185">Reference proteome</keyword>
<evidence type="ECO:0000313" key="2">
    <source>
        <dbReference type="EMBL" id="TCP62154.1"/>
    </source>
</evidence>
<dbReference type="InterPro" id="IPR007712">
    <property type="entry name" value="RelE/ParE_toxin"/>
</dbReference>
<sequence>MSSGYKLIYRKDAAKFLAKNEKAIQKRIATGLQGLLENPPIGDIKPMKGYIGLYRLRIGTYRILFEIDQTEKMVYIRTIDSRGGIYK</sequence>
<proteinExistence type="predicted"/>
<keyword evidence="1" id="KW-1277">Toxin-antitoxin system</keyword>
<evidence type="ECO:0000256" key="1">
    <source>
        <dbReference type="ARBA" id="ARBA00022649"/>
    </source>
</evidence>
<accession>A0A4R2RHA5</accession>
<dbReference type="InterPro" id="IPR035093">
    <property type="entry name" value="RelE/ParE_toxin_dom_sf"/>
</dbReference>
<keyword evidence="2" id="KW-0540">Nuclease</keyword>
<evidence type="ECO:0000313" key="3">
    <source>
        <dbReference type="Proteomes" id="UP000294746"/>
    </source>
</evidence>
<keyword evidence="2" id="KW-0255">Endonuclease</keyword>
<keyword evidence="2" id="KW-0378">Hydrolase</keyword>